<dbReference type="InterPro" id="IPR032347">
    <property type="entry name" value="DUF4864"/>
</dbReference>
<comment type="caution">
    <text evidence="1">The sequence shown here is derived from an EMBL/GenBank/DDBJ whole genome shotgun (WGS) entry which is preliminary data.</text>
</comment>
<dbReference type="EMBL" id="QMDW01000009">
    <property type="protein sequence ID" value="RJX49716.1"/>
    <property type="molecule type" value="Genomic_DNA"/>
</dbReference>
<name>A0A3A6Q075_9EURY</name>
<gene>
    <name evidence="1" type="ORF">DP106_08220</name>
</gene>
<reference evidence="1 2" key="1">
    <citation type="submission" date="2018-06" db="EMBL/GenBank/DDBJ databases">
        <title>Halonotius sp. F13-13 a new haloarchaeeon isolated from a solar saltern from Isla Cristina, Huelva, Spain.</title>
        <authorList>
            <person name="Duran-Viseras A."/>
            <person name="Sanchez-Porro C."/>
            <person name="Ventosa A."/>
        </authorList>
    </citation>
    <scope>NUCLEOTIDE SEQUENCE [LARGE SCALE GENOMIC DNA]</scope>
    <source>
        <strain evidence="1 2">CECT 7525</strain>
    </source>
</reference>
<dbReference type="RefSeq" id="WP_120084624.1">
    <property type="nucleotide sequence ID" value="NZ_QMDW01000009.1"/>
</dbReference>
<dbReference type="Proteomes" id="UP000281564">
    <property type="component" value="Unassembled WGS sequence"/>
</dbReference>
<dbReference type="OrthoDB" id="242411at2157"/>
<dbReference type="PANTHER" id="PTHR35716">
    <property type="entry name" value="OS05G0574700 PROTEIN-RELATED"/>
    <property type="match status" value="1"/>
</dbReference>
<evidence type="ECO:0000313" key="1">
    <source>
        <dbReference type="EMBL" id="RJX49716.1"/>
    </source>
</evidence>
<accession>A0A3A6Q075</accession>
<organism evidence="1 2">
    <name type="scientific">Halonotius pteroides</name>
    <dbReference type="NCBI Taxonomy" id="268735"/>
    <lineage>
        <taxon>Archaea</taxon>
        <taxon>Methanobacteriati</taxon>
        <taxon>Methanobacteriota</taxon>
        <taxon>Stenosarchaea group</taxon>
        <taxon>Halobacteria</taxon>
        <taxon>Halobacteriales</taxon>
        <taxon>Haloferacaceae</taxon>
        <taxon>Halonotius</taxon>
    </lineage>
</organism>
<dbReference type="AlphaFoldDB" id="A0A3A6Q075"/>
<dbReference type="Pfam" id="PF16156">
    <property type="entry name" value="DUF4864"/>
    <property type="match status" value="1"/>
</dbReference>
<protein>
    <submittedName>
        <fullName evidence="1">DUF4864 domain-containing protein</fullName>
    </submittedName>
</protein>
<evidence type="ECO:0000313" key="2">
    <source>
        <dbReference type="Proteomes" id="UP000281564"/>
    </source>
</evidence>
<keyword evidence="2" id="KW-1185">Reference proteome</keyword>
<sequence length="135" mass="14594">MTDAYPIDDAPTPDPGYDPSTVVEIQLEGLANNDEPVDNAGVATAYNFASPANRRSTGPFDRFVRMVTGPQYAPMVDHVEATTGPLEQDGHTAEQRVTLTGADGRVATYRFGLSDDRSGSLDGYWLTDRVLVIES</sequence>
<proteinExistence type="predicted"/>